<name>A0ABU2HB50_9ACTN</name>
<proteinExistence type="predicted"/>
<comment type="caution">
    <text evidence="1">The sequence shown here is derived from an EMBL/GenBank/DDBJ whole genome shotgun (WGS) entry which is preliminary data.</text>
</comment>
<gene>
    <name evidence="1" type="ORF">RIF23_19645</name>
</gene>
<evidence type="ECO:0000313" key="1">
    <source>
        <dbReference type="EMBL" id="MDS1272506.1"/>
    </source>
</evidence>
<accession>A0ABU2HB50</accession>
<reference evidence="2" key="1">
    <citation type="submission" date="2023-07" db="EMBL/GenBank/DDBJ databases">
        <title>Novel species in the genus Lipingzhangella isolated from Sambhar Salt Lake.</title>
        <authorList>
            <person name="Jiya N."/>
            <person name="Kajale S."/>
            <person name="Sharma A."/>
        </authorList>
    </citation>
    <scope>NUCLEOTIDE SEQUENCE [LARGE SCALE GENOMIC DNA]</scope>
    <source>
        <strain evidence="2">LS1_29</strain>
    </source>
</reference>
<protein>
    <submittedName>
        <fullName evidence="1">Uncharacterized protein</fullName>
    </submittedName>
</protein>
<sequence>MRWVVYLSPSGGDHRVGIVDDGCVHGYPGAEQLAQLLDAPEADVYTAHEHALNDPTEIIVEFEARLCAPIQPPEPVAVRRESGPEERLDPRLLVGTDDGAPLPANTQGLWVESGLTCVPWGREGGVGYAPACLWRHDEGHTLAVTTGPALVLHGGADAVKPQLRLTVTGETIGDQREGVTVALESPPMPGSGLAEPVIWLRDTGIRLDPGMELHIDGGILGEFEIRPGE</sequence>
<keyword evidence="2" id="KW-1185">Reference proteome</keyword>
<organism evidence="1 2">
    <name type="scientific">Lipingzhangella rawalii</name>
    <dbReference type="NCBI Taxonomy" id="2055835"/>
    <lineage>
        <taxon>Bacteria</taxon>
        <taxon>Bacillati</taxon>
        <taxon>Actinomycetota</taxon>
        <taxon>Actinomycetes</taxon>
        <taxon>Streptosporangiales</taxon>
        <taxon>Nocardiopsidaceae</taxon>
        <taxon>Lipingzhangella</taxon>
    </lineage>
</organism>
<dbReference type="EMBL" id="JAVLVT010000013">
    <property type="protein sequence ID" value="MDS1272506.1"/>
    <property type="molecule type" value="Genomic_DNA"/>
</dbReference>
<evidence type="ECO:0000313" key="2">
    <source>
        <dbReference type="Proteomes" id="UP001250214"/>
    </source>
</evidence>
<dbReference type="Proteomes" id="UP001250214">
    <property type="component" value="Unassembled WGS sequence"/>
</dbReference>
<dbReference type="RefSeq" id="WP_310914093.1">
    <property type="nucleotide sequence ID" value="NZ_JAVLVT010000013.1"/>
</dbReference>